<dbReference type="PANTHER" id="PTHR43000">
    <property type="entry name" value="DTDP-D-GLUCOSE 4,6-DEHYDRATASE-RELATED"/>
    <property type="match status" value="1"/>
</dbReference>
<dbReference type="EMBL" id="QMDW01000045">
    <property type="protein sequence ID" value="RJX47507.1"/>
    <property type="molecule type" value="Genomic_DNA"/>
</dbReference>
<gene>
    <name evidence="3" type="ORF">DP106_14740</name>
</gene>
<dbReference type="AlphaFoldDB" id="A0A3A6Q5V5"/>
<reference evidence="3 4" key="1">
    <citation type="submission" date="2018-06" db="EMBL/GenBank/DDBJ databases">
        <title>Halonotius sp. F13-13 a new haloarchaeeon isolated from a solar saltern from Isla Cristina, Huelva, Spain.</title>
        <authorList>
            <person name="Duran-Viseras A."/>
            <person name="Sanchez-Porro C."/>
            <person name="Ventosa A."/>
        </authorList>
    </citation>
    <scope>NUCLEOTIDE SEQUENCE [LARGE SCALE GENOMIC DNA]</scope>
    <source>
        <strain evidence="3 4">CECT 7525</strain>
    </source>
</reference>
<evidence type="ECO:0000259" key="2">
    <source>
        <dbReference type="Pfam" id="PF01370"/>
    </source>
</evidence>
<dbReference type="RefSeq" id="WP_120086551.1">
    <property type="nucleotide sequence ID" value="NZ_QMDW01000045.1"/>
</dbReference>
<proteinExistence type="inferred from homology"/>
<sequence>MRRALVTGAAGFIGSHIVDELLDQGWEVCGLDDLSTGDLENLERAHNSDSFTFVRGDVRDRTTVINAIGEADVIFHQAALASVPDSFEDPQAVTTRNCAGTATVMDGAVDRDVESVVIASSAAVYGSGDPLPKKEGQPVEPESPYAASKYYAEKMARQVGGQAGINVAALRYFNVFGPRQDPEGEYAAVIPKFITLLLNGERPVIFGDGEQSRDFVFVKDVVAANLAVATGSCSGVFNVARGESVTINELVEIINEILDMNLEPMYEDPRSGDIRHSCGDISKARKILDYEPSITFENGIKQTINSLRTSQDG</sequence>
<dbReference type="SUPFAM" id="SSF51735">
    <property type="entry name" value="NAD(P)-binding Rossmann-fold domains"/>
    <property type="match status" value="1"/>
</dbReference>
<protein>
    <submittedName>
        <fullName evidence="3">GDP-mannose 4,6-dehydratase</fullName>
    </submittedName>
</protein>
<organism evidence="3 4">
    <name type="scientific">Halonotius pteroides</name>
    <dbReference type="NCBI Taxonomy" id="268735"/>
    <lineage>
        <taxon>Archaea</taxon>
        <taxon>Methanobacteriati</taxon>
        <taxon>Methanobacteriota</taxon>
        <taxon>Stenosarchaea group</taxon>
        <taxon>Halobacteria</taxon>
        <taxon>Halobacteriales</taxon>
        <taxon>Haloferacaceae</taxon>
        <taxon>Halonotius</taxon>
    </lineage>
</organism>
<dbReference type="OrthoDB" id="4907at2157"/>
<keyword evidence="4" id="KW-1185">Reference proteome</keyword>
<comment type="similarity">
    <text evidence="1">Belongs to the NAD(P)-dependent epimerase/dehydratase family.</text>
</comment>
<dbReference type="Gene3D" id="3.90.25.10">
    <property type="entry name" value="UDP-galactose 4-epimerase, domain 1"/>
    <property type="match status" value="1"/>
</dbReference>
<comment type="caution">
    <text evidence="3">The sequence shown here is derived from an EMBL/GenBank/DDBJ whole genome shotgun (WGS) entry which is preliminary data.</text>
</comment>
<dbReference type="Proteomes" id="UP000281564">
    <property type="component" value="Unassembled WGS sequence"/>
</dbReference>
<evidence type="ECO:0000313" key="4">
    <source>
        <dbReference type="Proteomes" id="UP000281564"/>
    </source>
</evidence>
<accession>A0A3A6Q5V5</accession>
<dbReference type="InterPro" id="IPR036291">
    <property type="entry name" value="NAD(P)-bd_dom_sf"/>
</dbReference>
<feature type="domain" description="NAD-dependent epimerase/dehydratase" evidence="2">
    <location>
        <begin position="4"/>
        <end position="240"/>
    </location>
</feature>
<name>A0A3A6Q5V5_9EURY</name>
<dbReference type="Pfam" id="PF01370">
    <property type="entry name" value="Epimerase"/>
    <property type="match status" value="1"/>
</dbReference>
<dbReference type="Gene3D" id="3.40.50.720">
    <property type="entry name" value="NAD(P)-binding Rossmann-like Domain"/>
    <property type="match status" value="1"/>
</dbReference>
<evidence type="ECO:0000256" key="1">
    <source>
        <dbReference type="ARBA" id="ARBA00007637"/>
    </source>
</evidence>
<dbReference type="InterPro" id="IPR001509">
    <property type="entry name" value="Epimerase_deHydtase"/>
</dbReference>
<evidence type="ECO:0000313" key="3">
    <source>
        <dbReference type="EMBL" id="RJX47507.1"/>
    </source>
</evidence>